<proteinExistence type="predicted"/>
<organism evidence="1">
    <name type="scientific">Anguilla anguilla</name>
    <name type="common">European freshwater eel</name>
    <name type="synonym">Muraena anguilla</name>
    <dbReference type="NCBI Taxonomy" id="7936"/>
    <lineage>
        <taxon>Eukaryota</taxon>
        <taxon>Metazoa</taxon>
        <taxon>Chordata</taxon>
        <taxon>Craniata</taxon>
        <taxon>Vertebrata</taxon>
        <taxon>Euteleostomi</taxon>
        <taxon>Actinopterygii</taxon>
        <taxon>Neopterygii</taxon>
        <taxon>Teleostei</taxon>
        <taxon>Anguilliformes</taxon>
        <taxon>Anguillidae</taxon>
        <taxon>Anguilla</taxon>
    </lineage>
</organism>
<sequence>MTNALEKKTTKNYTKCTNKAKHCQ</sequence>
<name>A0A0E9TVX9_ANGAN</name>
<dbReference type="EMBL" id="GBXM01051502">
    <property type="protein sequence ID" value="JAH57075.1"/>
    <property type="molecule type" value="Transcribed_RNA"/>
</dbReference>
<evidence type="ECO:0000313" key="1">
    <source>
        <dbReference type="EMBL" id="JAH57075.1"/>
    </source>
</evidence>
<reference evidence="1" key="1">
    <citation type="submission" date="2014-11" db="EMBL/GenBank/DDBJ databases">
        <authorList>
            <person name="Amaro Gonzalez C."/>
        </authorList>
    </citation>
    <scope>NUCLEOTIDE SEQUENCE</scope>
</reference>
<accession>A0A0E9TVX9</accession>
<protein>
    <submittedName>
        <fullName evidence="1">Uncharacterized protein</fullName>
    </submittedName>
</protein>
<dbReference type="AlphaFoldDB" id="A0A0E9TVX9"/>
<reference evidence="1" key="2">
    <citation type="journal article" date="2015" name="Fish Shellfish Immunol.">
        <title>Early steps in the European eel (Anguilla anguilla)-Vibrio vulnificus interaction in the gills: Role of the RtxA13 toxin.</title>
        <authorList>
            <person name="Callol A."/>
            <person name="Pajuelo D."/>
            <person name="Ebbesson L."/>
            <person name="Teles M."/>
            <person name="MacKenzie S."/>
            <person name="Amaro C."/>
        </authorList>
    </citation>
    <scope>NUCLEOTIDE SEQUENCE</scope>
</reference>